<comment type="caution">
    <text evidence="6">The sequence shown here is derived from an EMBL/GenBank/DDBJ whole genome shotgun (WGS) entry which is preliminary data.</text>
</comment>
<feature type="DNA-binding region" description="H-T-H motif" evidence="4">
    <location>
        <begin position="32"/>
        <end position="51"/>
    </location>
</feature>
<dbReference type="PANTHER" id="PTHR30055:SF209">
    <property type="entry name" value="POSSIBLE TRANSCRIPTIONAL REGULATORY PROTEIN (PROBABLY TETR-FAMILY)"/>
    <property type="match status" value="1"/>
</dbReference>
<organism evidence="6 7">
    <name type="scientific">Tessaracoccus lubricantis</name>
    <dbReference type="NCBI Taxonomy" id="545543"/>
    <lineage>
        <taxon>Bacteria</taxon>
        <taxon>Bacillati</taxon>
        <taxon>Actinomycetota</taxon>
        <taxon>Actinomycetes</taxon>
        <taxon>Propionibacteriales</taxon>
        <taxon>Propionibacteriaceae</taxon>
        <taxon>Tessaracoccus</taxon>
    </lineage>
</organism>
<evidence type="ECO:0000256" key="4">
    <source>
        <dbReference type="PROSITE-ProRule" id="PRU00335"/>
    </source>
</evidence>
<name>A0ABP9FKL2_9ACTN</name>
<evidence type="ECO:0000256" key="1">
    <source>
        <dbReference type="ARBA" id="ARBA00023015"/>
    </source>
</evidence>
<evidence type="ECO:0000256" key="3">
    <source>
        <dbReference type="ARBA" id="ARBA00023163"/>
    </source>
</evidence>
<dbReference type="PROSITE" id="PS50977">
    <property type="entry name" value="HTH_TETR_2"/>
    <property type="match status" value="1"/>
</dbReference>
<evidence type="ECO:0000313" key="6">
    <source>
        <dbReference type="EMBL" id="GAA4906874.1"/>
    </source>
</evidence>
<dbReference type="RefSeq" id="WP_345583919.1">
    <property type="nucleotide sequence ID" value="NZ_BAABLV010000041.1"/>
</dbReference>
<dbReference type="Pfam" id="PF00440">
    <property type="entry name" value="TetR_N"/>
    <property type="match status" value="1"/>
</dbReference>
<dbReference type="SUPFAM" id="SSF48498">
    <property type="entry name" value="Tetracyclin repressor-like, C-terminal domain"/>
    <property type="match status" value="1"/>
</dbReference>
<dbReference type="SUPFAM" id="SSF46689">
    <property type="entry name" value="Homeodomain-like"/>
    <property type="match status" value="1"/>
</dbReference>
<dbReference type="InterPro" id="IPR050109">
    <property type="entry name" value="HTH-type_TetR-like_transc_reg"/>
</dbReference>
<keyword evidence="3" id="KW-0804">Transcription</keyword>
<dbReference type="InterPro" id="IPR001647">
    <property type="entry name" value="HTH_TetR"/>
</dbReference>
<dbReference type="EMBL" id="BAABLV010000041">
    <property type="protein sequence ID" value="GAA4906874.1"/>
    <property type="molecule type" value="Genomic_DNA"/>
</dbReference>
<keyword evidence="7" id="KW-1185">Reference proteome</keyword>
<proteinExistence type="predicted"/>
<sequence>MARPRVHDEALAEVLLEEATRIVGLEGPESLSLRRITHSAGTSTSAIYSLYGSRDALLDAVYQRAITSFAQATVVRATDRPLVDLFTMGLLYRRWALKHTHMYPVMFGRRHADSPAEIRERTRPTVEPLLECVGRCIEANLLRGDPHEIVTHLWATVHGFVALELDGLMTHSLLADASEDRGPAFETLLRASVCYWRV</sequence>
<dbReference type="InterPro" id="IPR036271">
    <property type="entry name" value="Tet_transcr_reg_TetR-rel_C_sf"/>
</dbReference>
<accession>A0ABP9FKL2</accession>
<gene>
    <name evidence="6" type="ORF">GCM10025789_27920</name>
</gene>
<dbReference type="Gene3D" id="1.10.357.10">
    <property type="entry name" value="Tetracycline Repressor, domain 2"/>
    <property type="match status" value="1"/>
</dbReference>
<evidence type="ECO:0000313" key="7">
    <source>
        <dbReference type="Proteomes" id="UP001501521"/>
    </source>
</evidence>
<protein>
    <recommendedName>
        <fullName evidence="5">HTH tetR-type domain-containing protein</fullName>
    </recommendedName>
</protein>
<feature type="domain" description="HTH tetR-type" evidence="5">
    <location>
        <begin position="9"/>
        <end position="69"/>
    </location>
</feature>
<dbReference type="Proteomes" id="UP001501521">
    <property type="component" value="Unassembled WGS sequence"/>
</dbReference>
<dbReference type="InterPro" id="IPR009057">
    <property type="entry name" value="Homeodomain-like_sf"/>
</dbReference>
<reference evidence="7" key="1">
    <citation type="journal article" date="2019" name="Int. J. Syst. Evol. Microbiol.">
        <title>The Global Catalogue of Microorganisms (GCM) 10K type strain sequencing project: providing services to taxonomists for standard genome sequencing and annotation.</title>
        <authorList>
            <consortium name="The Broad Institute Genomics Platform"/>
            <consortium name="The Broad Institute Genome Sequencing Center for Infectious Disease"/>
            <person name="Wu L."/>
            <person name="Ma J."/>
        </authorList>
    </citation>
    <scope>NUCLEOTIDE SEQUENCE [LARGE SCALE GENOMIC DNA]</scope>
    <source>
        <strain evidence="7">JCM 19125</strain>
    </source>
</reference>
<evidence type="ECO:0000256" key="2">
    <source>
        <dbReference type="ARBA" id="ARBA00023125"/>
    </source>
</evidence>
<evidence type="ECO:0000259" key="5">
    <source>
        <dbReference type="PROSITE" id="PS50977"/>
    </source>
</evidence>
<dbReference type="Pfam" id="PF13305">
    <property type="entry name" value="TetR_C_33"/>
    <property type="match status" value="1"/>
</dbReference>
<keyword evidence="2 4" id="KW-0238">DNA-binding</keyword>
<keyword evidence="1" id="KW-0805">Transcription regulation</keyword>
<dbReference type="PANTHER" id="PTHR30055">
    <property type="entry name" value="HTH-TYPE TRANSCRIPTIONAL REGULATOR RUTR"/>
    <property type="match status" value="1"/>
</dbReference>
<dbReference type="InterPro" id="IPR025996">
    <property type="entry name" value="MT1864/Rv1816-like_C"/>
</dbReference>